<dbReference type="Pfam" id="PF00392">
    <property type="entry name" value="GntR"/>
    <property type="match status" value="1"/>
</dbReference>
<dbReference type="EMBL" id="JAENJH010000014">
    <property type="protein sequence ID" value="MBK1789135.1"/>
    <property type="molecule type" value="Genomic_DNA"/>
</dbReference>
<evidence type="ECO:0000256" key="2">
    <source>
        <dbReference type="ARBA" id="ARBA00023125"/>
    </source>
</evidence>
<reference evidence="5" key="1">
    <citation type="submission" date="2020-12" db="EMBL/GenBank/DDBJ databases">
        <title>Prauserella sp. ASG 168, a novel actinomycete isolated from cave rock.</title>
        <authorList>
            <person name="Suriyachadkun C."/>
        </authorList>
    </citation>
    <scope>NUCLEOTIDE SEQUENCE</scope>
    <source>
        <strain evidence="5">ASG 168</strain>
    </source>
</reference>
<dbReference type="InterPro" id="IPR036390">
    <property type="entry name" value="WH_DNA-bd_sf"/>
</dbReference>
<dbReference type="PROSITE" id="PS50949">
    <property type="entry name" value="HTH_GNTR"/>
    <property type="match status" value="1"/>
</dbReference>
<dbReference type="GO" id="GO:0003700">
    <property type="term" value="F:DNA-binding transcription factor activity"/>
    <property type="evidence" value="ECO:0007669"/>
    <property type="project" value="InterPro"/>
</dbReference>
<dbReference type="SUPFAM" id="SSF46785">
    <property type="entry name" value="Winged helix' DNA-binding domain"/>
    <property type="match status" value="1"/>
</dbReference>
<evidence type="ECO:0000256" key="3">
    <source>
        <dbReference type="ARBA" id="ARBA00023163"/>
    </source>
</evidence>
<keyword evidence="3" id="KW-0804">Transcription</keyword>
<dbReference type="AlphaFoldDB" id="A0A934QYL0"/>
<accession>A0A934QYL0</accession>
<dbReference type="InterPro" id="IPR000524">
    <property type="entry name" value="Tscrpt_reg_HTH_GntR"/>
</dbReference>
<evidence type="ECO:0000313" key="6">
    <source>
        <dbReference type="Proteomes" id="UP000635245"/>
    </source>
</evidence>
<dbReference type="PANTHER" id="PTHR43537:SF5">
    <property type="entry name" value="UXU OPERON TRANSCRIPTIONAL REGULATOR"/>
    <property type="match status" value="1"/>
</dbReference>
<dbReference type="RefSeq" id="WP_200325780.1">
    <property type="nucleotide sequence ID" value="NZ_JAENJH010000014.1"/>
</dbReference>
<dbReference type="PANTHER" id="PTHR43537">
    <property type="entry name" value="TRANSCRIPTIONAL REGULATOR, GNTR FAMILY"/>
    <property type="match status" value="1"/>
</dbReference>
<dbReference type="GO" id="GO:0003677">
    <property type="term" value="F:DNA binding"/>
    <property type="evidence" value="ECO:0007669"/>
    <property type="project" value="UniProtKB-KW"/>
</dbReference>
<keyword evidence="6" id="KW-1185">Reference proteome</keyword>
<organism evidence="5 6">
    <name type="scientific">Prauserella cavernicola</name>
    <dbReference type="NCBI Taxonomy" id="2800127"/>
    <lineage>
        <taxon>Bacteria</taxon>
        <taxon>Bacillati</taxon>
        <taxon>Actinomycetota</taxon>
        <taxon>Actinomycetes</taxon>
        <taxon>Pseudonocardiales</taxon>
        <taxon>Pseudonocardiaceae</taxon>
        <taxon>Prauserella</taxon>
    </lineage>
</organism>
<proteinExistence type="predicted"/>
<evidence type="ECO:0000259" key="4">
    <source>
        <dbReference type="PROSITE" id="PS50949"/>
    </source>
</evidence>
<dbReference type="SMART" id="SM00895">
    <property type="entry name" value="FCD"/>
    <property type="match status" value="1"/>
</dbReference>
<protein>
    <submittedName>
        <fullName evidence="5">GntR family transcriptional regulator</fullName>
    </submittedName>
</protein>
<gene>
    <name evidence="5" type="ORF">JHE00_32795</name>
</gene>
<dbReference type="InterPro" id="IPR008920">
    <property type="entry name" value="TF_FadR/GntR_C"/>
</dbReference>
<dbReference type="PRINTS" id="PR00035">
    <property type="entry name" value="HTHGNTR"/>
</dbReference>
<feature type="domain" description="HTH gntR-type" evidence="4">
    <location>
        <begin position="14"/>
        <end position="81"/>
    </location>
</feature>
<evidence type="ECO:0000313" key="5">
    <source>
        <dbReference type="EMBL" id="MBK1789135.1"/>
    </source>
</evidence>
<dbReference type="InterPro" id="IPR011711">
    <property type="entry name" value="GntR_C"/>
</dbReference>
<name>A0A934QYL0_9PSEU</name>
<evidence type="ECO:0000256" key="1">
    <source>
        <dbReference type="ARBA" id="ARBA00023015"/>
    </source>
</evidence>
<dbReference type="SUPFAM" id="SSF48008">
    <property type="entry name" value="GntR ligand-binding domain-like"/>
    <property type="match status" value="1"/>
</dbReference>
<dbReference type="CDD" id="cd07377">
    <property type="entry name" value="WHTH_GntR"/>
    <property type="match status" value="1"/>
</dbReference>
<dbReference type="Proteomes" id="UP000635245">
    <property type="component" value="Unassembled WGS sequence"/>
</dbReference>
<keyword evidence="2" id="KW-0238">DNA-binding</keyword>
<sequence length="228" mass="24938">MSSERTQASPATSVPLVEELAAVIRERIYTQRYATGSWLRQEQLSAELGVSRTPLREALRILDREGLIQVHPSQGARVITGDLPTLLKAYELRAVIDGLAARLVAERNDPASGRLLGRAIEAQLGTLDPWEPREYTQSNVDFHEHVLHLSENEFLVKQSAIIRLTAQVFAPVALVGPDAARRAIGEHRAVVDAIDAGDGPAAERLARAHIEATITQLRSREDAAPPAE</sequence>
<dbReference type="Pfam" id="PF07729">
    <property type="entry name" value="FCD"/>
    <property type="match status" value="1"/>
</dbReference>
<comment type="caution">
    <text evidence="5">The sequence shown here is derived from an EMBL/GenBank/DDBJ whole genome shotgun (WGS) entry which is preliminary data.</text>
</comment>
<dbReference type="Gene3D" id="1.10.10.10">
    <property type="entry name" value="Winged helix-like DNA-binding domain superfamily/Winged helix DNA-binding domain"/>
    <property type="match status" value="1"/>
</dbReference>
<keyword evidence="1" id="KW-0805">Transcription regulation</keyword>
<dbReference type="Gene3D" id="1.20.120.530">
    <property type="entry name" value="GntR ligand-binding domain-like"/>
    <property type="match status" value="1"/>
</dbReference>
<dbReference type="InterPro" id="IPR036388">
    <property type="entry name" value="WH-like_DNA-bd_sf"/>
</dbReference>
<dbReference type="SMART" id="SM00345">
    <property type="entry name" value="HTH_GNTR"/>
    <property type="match status" value="1"/>
</dbReference>